<comment type="subcellular location">
    <subcellularLocation>
        <location evidence="1">Membrane</location>
        <topology evidence="1">Multi-pass membrane protein</topology>
    </subcellularLocation>
</comment>
<accession>A0A7R8UW61</accession>
<dbReference type="OrthoDB" id="690928at2759"/>
<keyword evidence="3 5" id="KW-1133">Transmembrane helix</keyword>
<dbReference type="OMA" id="IVRCQYQ"/>
<evidence type="ECO:0000256" key="3">
    <source>
        <dbReference type="ARBA" id="ARBA00022989"/>
    </source>
</evidence>
<dbReference type="GO" id="GO:0005783">
    <property type="term" value="C:endoplasmic reticulum"/>
    <property type="evidence" value="ECO:0007669"/>
    <property type="project" value="TreeGrafter"/>
</dbReference>
<evidence type="ECO:0000256" key="4">
    <source>
        <dbReference type="ARBA" id="ARBA00023136"/>
    </source>
</evidence>
<name>A0A7R8UW61_HERIL</name>
<dbReference type="PANTHER" id="PTHR46346:SF1">
    <property type="entry name" value="PHOSPHATIDYLINOSITOL N-ACETYLGLUCOSAMINYLTRANSFERASE SUBUNIT P"/>
    <property type="match status" value="1"/>
</dbReference>
<evidence type="ECO:0000256" key="1">
    <source>
        <dbReference type="ARBA" id="ARBA00004141"/>
    </source>
</evidence>
<feature type="transmembrane region" description="Helical" evidence="5">
    <location>
        <begin position="12"/>
        <end position="35"/>
    </location>
</feature>
<organism evidence="7 8">
    <name type="scientific">Hermetia illucens</name>
    <name type="common">Black soldier fly</name>
    <dbReference type="NCBI Taxonomy" id="343691"/>
    <lineage>
        <taxon>Eukaryota</taxon>
        <taxon>Metazoa</taxon>
        <taxon>Ecdysozoa</taxon>
        <taxon>Arthropoda</taxon>
        <taxon>Hexapoda</taxon>
        <taxon>Insecta</taxon>
        <taxon>Pterygota</taxon>
        <taxon>Neoptera</taxon>
        <taxon>Endopterygota</taxon>
        <taxon>Diptera</taxon>
        <taxon>Brachycera</taxon>
        <taxon>Stratiomyomorpha</taxon>
        <taxon>Stratiomyidae</taxon>
        <taxon>Hermetiinae</taxon>
        <taxon>Hermetia</taxon>
    </lineage>
</organism>
<feature type="transmembrane region" description="Helical" evidence="5">
    <location>
        <begin position="55"/>
        <end position="75"/>
    </location>
</feature>
<evidence type="ECO:0000259" key="6">
    <source>
        <dbReference type="Pfam" id="PF08510"/>
    </source>
</evidence>
<dbReference type="AlphaFoldDB" id="A0A7R8UW61"/>
<dbReference type="Proteomes" id="UP000594454">
    <property type="component" value="Chromosome 4"/>
</dbReference>
<dbReference type="InterPro" id="IPR013717">
    <property type="entry name" value="PIG-P"/>
</dbReference>
<dbReference type="Pfam" id="PF08510">
    <property type="entry name" value="PIG-P"/>
    <property type="match status" value="1"/>
</dbReference>
<reference evidence="7 8" key="1">
    <citation type="submission" date="2020-11" db="EMBL/GenBank/DDBJ databases">
        <authorList>
            <person name="Wallbank WR R."/>
            <person name="Pardo Diaz C."/>
            <person name="Kozak K."/>
            <person name="Martin S."/>
            <person name="Jiggins C."/>
            <person name="Moest M."/>
            <person name="Warren A I."/>
            <person name="Generalovic N T."/>
            <person name="Byers J.R.P. K."/>
            <person name="Montejo-Kovacevich G."/>
            <person name="Yen C E."/>
        </authorList>
    </citation>
    <scope>NUCLEOTIDE SEQUENCE [LARGE SCALE GENOMIC DNA]</scope>
</reference>
<dbReference type="PANTHER" id="PTHR46346">
    <property type="entry name" value="PHOSPHATIDYLINOSITOL N-ACETYLGLUCOSAMINYLTRANSFERASE SUBUNIT P"/>
    <property type="match status" value="1"/>
</dbReference>
<dbReference type="InterPro" id="IPR052263">
    <property type="entry name" value="GPI_Anchor_Biosynth"/>
</dbReference>
<evidence type="ECO:0000313" key="8">
    <source>
        <dbReference type="Proteomes" id="UP000594454"/>
    </source>
</evidence>
<evidence type="ECO:0000313" key="7">
    <source>
        <dbReference type="EMBL" id="CAD7088237.1"/>
    </source>
</evidence>
<evidence type="ECO:0000256" key="5">
    <source>
        <dbReference type="SAM" id="Phobius"/>
    </source>
</evidence>
<proteinExistence type="predicted"/>
<keyword evidence="2 5" id="KW-0812">Transmembrane</keyword>
<sequence>MPEHTPAPTPDRAVYGFALYLLFGTLFVVYVIWAFVPQFILEDMLGLTYLPDKYFALYVPILILCATTFFAFFIYPGLNMSLTPNIDDQMSIRDSNSIMRCQHRDEGGRKCDNQVRQDMDSWRVRKFCDIHGKEQSGEGEVEVEEEITNWCDCPSAHNCLLRENSSHVQQLRARIKIPAISDMDLADVCKEVFGK</sequence>
<protein>
    <recommendedName>
        <fullName evidence="6">PIG-P domain-containing protein</fullName>
    </recommendedName>
</protein>
<keyword evidence="4 5" id="KW-0472">Membrane</keyword>
<dbReference type="GO" id="GO:0006506">
    <property type="term" value="P:GPI anchor biosynthetic process"/>
    <property type="evidence" value="ECO:0007669"/>
    <property type="project" value="TreeGrafter"/>
</dbReference>
<dbReference type="InParanoid" id="A0A7R8UW61"/>
<feature type="domain" description="PIG-P" evidence="6">
    <location>
        <begin position="12"/>
        <end position="193"/>
    </location>
</feature>
<dbReference type="GO" id="GO:0016020">
    <property type="term" value="C:membrane"/>
    <property type="evidence" value="ECO:0007669"/>
    <property type="project" value="UniProtKB-SubCell"/>
</dbReference>
<keyword evidence="8" id="KW-1185">Reference proteome</keyword>
<evidence type="ECO:0000256" key="2">
    <source>
        <dbReference type="ARBA" id="ARBA00022692"/>
    </source>
</evidence>
<gene>
    <name evidence="7" type="ORF">HERILL_LOCUS10882</name>
</gene>
<dbReference type="EMBL" id="LR899012">
    <property type="protein sequence ID" value="CAD7088237.1"/>
    <property type="molecule type" value="Genomic_DNA"/>
</dbReference>